<evidence type="ECO:0000259" key="1">
    <source>
        <dbReference type="Pfam" id="PF00135"/>
    </source>
</evidence>
<sequence>MQQSTNRSSIYSNVVPEFTINGGQSEDCLYLSIWAPATQTNESLPVFVYIPGGGYTSGGENSLYKIPDQWVQKSQAHIMVVMNYRINVFGFPNAKAITTDRNPVSNGFTKNIAAFNGDPERLTLWGQSAGAASVDSYGYAYPKDPIVKGLIADSGSAYLLGTTDTTQSNFTALAGKVGCKDLEAEAELACMKNVSATVIADALSDYVNSGVTPTLAFTPFQDNITAFSNPADRSARGLGPKLPAIIGSNTNEGAGFVPFSEAGPGSEVLFSTTESIIACPVAQEVNARESVSGLKTYRYQYAGNFTNISPLPWMGAYHSSELPLLFETHYQYRGNSTPFEYEIAETMQALWLAFANDPSKAPSVGDLTWPEYKSGKETMFLFAEDNVATQLVSGERIDGDCTF</sequence>
<dbReference type="Proteomes" id="UP000249056">
    <property type="component" value="Unassembled WGS sequence"/>
</dbReference>
<name>A0A395IGX3_9HELO</name>
<gene>
    <name evidence="2" type="ORF">DID88_002974</name>
</gene>
<feature type="domain" description="Carboxylesterase type B" evidence="1">
    <location>
        <begin position="16"/>
        <end position="260"/>
    </location>
</feature>
<dbReference type="InterPro" id="IPR029058">
    <property type="entry name" value="AB_hydrolase_fold"/>
</dbReference>
<reference evidence="2 3" key="1">
    <citation type="submission" date="2018-06" db="EMBL/GenBank/DDBJ databases">
        <title>Genome Sequence of the Brown Rot Fungal Pathogen Monilinia fructigena.</title>
        <authorList>
            <person name="Landi L."/>
            <person name="De Miccolis Angelini R.M."/>
            <person name="Pollastro S."/>
            <person name="Abate D."/>
            <person name="Faretra F."/>
            <person name="Romanazzi G."/>
        </authorList>
    </citation>
    <scope>NUCLEOTIDE SEQUENCE [LARGE SCALE GENOMIC DNA]</scope>
    <source>
        <strain evidence="2 3">Mfrg269</strain>
    </source>
</reference>
<dbReference type="Gene3D" id="3.40.50.1820">
    <property type="entry name" value="alpha/beta hydrolase"/>
    <property type="match status" value="2"/>
</dbReference>
<dbReference type="OrthoDB" id="408631at2759"/>
<dbReference type="InterPro" id="IPR002018">
    <property type="entry name" value="CarbesteraseB"/>
</dbReference>
<dbReference type="InterPro" id="IPR019819">
    <property type="entry name" value="Carboxylesterase_B_CS"/>
</dbReference>
<dbReference type="PROSITE" id="PS00941">
    <property type="entry name" value="CARBOXYLESTERASE_B_2"/>
    <property type="match status" value="1"/>
</dbReference>
<dbReference type="AlphaFoldDB" id="A0A395IGX3"/>
<feature type="domain" description="Carboxylesterase type B" evidence="1">
    <location>
        <begin position="271"/>
        <end position="387"/>
    </location>
</feature>
<keyword evidence="3" id="KW-1185">Reference proteome</keyword>
<dbReference type="Pfam" id="PF00135">
    <property type="entry name" value="COesterase"/>
    <property type="match status" value="2"/>
</dbReference>
<dbReference type="SUPFAM" id="SSF53474">
    <property type="entry name" value="alpha/beta-Hydrolases"/>
    <property type="match status" value="1"/>
</dbReference>
<proteinExistence type="predicted"/>
<organism evidence="2 3">
    <name type="scientific">Monilinia fructigena</name>
    <dbReference type="NCBI Taxonomy" id="38457"/>
    <lineage>
        <taxon>Eukaryota</taxon>
        <taxon>Fungi</taxon>
        <taxon>Dikarya</taxon>
        <taxon>Ascomycota</taxon>
        <taxon>Pezizomycotina</taxon>
        <taxon>Leotiomycetes</taxon>
        <taxon>Helotiales</taxon>
        <taxon>Sclerotiniaceae</taxon>
        <taxon>Monilinia</taxon>
    </lineage>
</organism>
<accession>A0A395IGX3</accession>
<comment type="caution">
    <text evidence="2">The sequence shown here is derived from an EMBL/GenBank/DDBJ whole genome shotgun (WGS) entry which is preliminary data.</text>
</comment>
<dbReference type="EMBL" id="QKRW01000072">
    <property type="protein sequence ID" value="RAL58668.1"/>
    <property type="molecule type" value="Genomic_DNA"/>
</dbReference>
<dbReference type="InterPro" id="IPR050309">
    <property type="entry name" value="Type-B_Carboxylest/Lipase"/>
</dbReference>
<evidence type="ECO:0000313" key="2">
    <source>
        <dbReference type="EMBL" id="RAL58668.1"/>
    </source>
</evidence>
<dbReference type="PANTHER" id="PTHR11559">
    <property type="entry name" value="CARBOXYLESTERASE"/>
    <property type="match status" value="1"/>
</dbReference>
<protein>
    <recommendedName>
        <fullName evidence="1">Carboxylesterase type B domain-containing protein</fullName>
    </recommendedName>
</protein>
<evidence type="ECO:0000313" key="3">
    <source>
        <dbReference type="Proteomes" id="UP000249056"/>
    </source>
</evidence>